<evidence type="ECO:0000313" key="1">
    <source>
        <dbReference type="EMBL" id="PIZ44464.1"/>
    </source>
</evidence>
<sequence>MRSMFVPYLALALLLLLGGILVFNISKDQPTIPYNSNTNPEVYIELNRSVFRHNGQMFEPVTLRLVNNTSQPMYYLTGCAVTTPTVYTIVDGNQTPLLPQNSAVCMAMPQVIEVLPHEDSVFGWNQQIQGEFVPNGQYQLAVNYSFEKTDQFAIGGIGTVISDVFTIEKVVWGKSQELKICDLYDSGFHSNDFYYSKQDCLNMISDVIQHPVLTLL</sequence>
<organism evidence="1 2">
    <name type="scientific">candidate division WWE3 bacterium CG_4_10_14_0_2_um_filter_41_14</name>
    <dbReference type="NCBI Taxonomy" id="1975072"/>
    <lineage>
        <taxon>Bacteria</taxon>
        <taxon>Katanobacteria</taxon>
    </lineage>
</organism>
<dbReference type="AlphaFoldDB" id="A0A2M7TF83"/>
<protein>
    <submittedName>
        <fullName evidence="1">Uncharacterized protein</fullName>
    </submittedName>
</protein>
<name>A0A2M7TF83_UNCKA</name>
<dbReference type="Proteomes" id="UP000228920">
    <property type="component" value="Unassembled WGS sequence"/>
</dbReference>
<proteinExistence type="predicted"/>
<comment type="caution">
    <text evidence="1">The sequence shown here is derived from an EMBL/GenBank/DDBJ whole genome shotgun (WGS) entry which is preliminary data.</text>
</comment>
<gene>
    <name evidence="1" type="ORF">COY32_06375</name>
</gene>
<accession>A0A2M7TF83</accession>
<evidence type="ECO:0000313" key="2">
    <source>
        <dbReference type="Proteomes" id="UP000228920"/>
    </source>
</evidence>
<dbReference type="EMBL" id="PFNL01000178">
    <property type="protein sequence ID" value="PIZ44464.1"/>
    <property type="molecule type" value="Genomic_DNA"/>
</dbReference>
<reference evidence="2" key="1">
    <citation type="submission" date="2017-09" db="EMBL/GenBank/DDBJ databases">
        <title>Depth-based differentiation of microbial function through sediment-hosted aquifers and enrichment of novel symbionts in the deep terrestrial subsurface.</title>
        <authorList>
            <person name="Probst A.J."/>
            <person name="Ladd B."/>
            <person name="Jarett J.K."/>
            <person name="Geller-Mcgrath D.E."/>
            <person name="Sieber C.M.K."/>
            <person name="Emerson J.B."/>
            <person name="Anantharaman K."/>
            <person name="Thomas B.C."/>
            <person name="Malmstrom R."/>
            <person name="Stieglmeier M."/>
            <person name="Klingl A."/>
            <person name="Woyke T."/>
            <person name="Ryan C.M."/>
            <person name="Banfield J.F."/>
        </authorList>
    </citation>
    <scope>NUCLEOTIDE SEQUENCE [LARGE SCALE GENOMIC DNA]</scope>
</reference>